<evidence type="ECO:0000256" key="1">
    <source>
        <dbReference type="SAM" id="MobiDB-lite"/>
    </source>
</evidence>
<accession>A0A678TGY1</accession>
<sequence>MHTSGEVITADLIYVFGYVKILDIILKTTSDALRDKCDCYVSEIIVSEDDVTYASMIAKVLVPEFEEEIGLPEIAGGLGSKLMDVPKDAGKAIANCDKQEILQSLKRLSDICKQKKCAHQKLLSIEAQIGVSRMAVGNEAVGKDDEGKTNTKGSNKDGGSGKKCETEVTNKGKTETMGSNKDDQFANDG</sequence>
<proteinExistence type="predicted"/>
<reference evidence="2" key="1">
    <citation type="submission" date="2018-04" db="EMBL/GenBank/DDBJ databases">
        <title>Comparative Analysis of Homologous Sequences of Saccharum officinarum and Saccharum spontaneum Reveals Independent Polyploidization Events.</title>
        <authorList>
            <person name="Sharma A."/>
            <person name="Song J."/>
            <person name="Lin Q."/>
            <person name="Singh R."/>
            <person name="Ramos N."/>
            <person name="Wang K."/>
            <person name="Zhang J."/>
            <person name="Ming R."/>
            <person name="Yu Q."/>
        </authorList>
    </citation>
    <scope>NUCLEOTIDE SEQUENCE</scope>
</reference>
<evidence type="ECO:0000313" key="2">
    <source>
        <dbReference type="EMBL" id="AWA44729.1"/>
    </source>
</evidence>
<feature type="region of interest" description="Disordered" evidence="1">
    <location>
        <begin position="140"/>
        <end position="189"/>
    </location>
</feature>
<dbReference type="EMBL" id="MH182512">
    <property type="protein sequence ID" value="AWA44729.1"/>
    <property type="molecule type" value="Genomic_DNA"/>
</dbReference>
<dbReference type="AlphaFoldDB" id="A0A678TGY1"/>
<organism evidence="2">
    <name type="scientific">Saccharum spontaneum</name>
    <name type="common">Wild sugarcane</name>
    <dbReference type="NCBI Taxonomy" id="62335"/>
    <lineage>
        <taxon>Eukaryota</taxon>
        <taxon>Viridiplantae</taxon>
        <taxon>Streptophyta</taxon>
        <taxon>Embryophyta</taxon>
        <taxon>Tracheophyta</taxon>
        <taxon>Spermatophyta</taxon>
        <taxon>Magnoliopsida</taxon>
        <taxon>Liliopsida</taxon>
        <taxon>Poales</taxon>
        <taxon>Poaceae</taxon>
        <taxon>PACMAD clade</taxon>
        <taxon>Panicoideae</taxon>
        <taxon>Andropogonodae</taxon>
        <taxon>Andropogoneae</taxon>
        <taxon>Saccharinae</taxon>
        <taxon>Saccharum</taxon>
        <taxon>Saccharum officinarum species complex</taxon>
    </lineage>
</organism>
<name>A0A678TGY1_SACSP</name>
<gene>
    <name evidence="2" type="ORF">SS34H08_000005</name>
</gene>
<feature type="compositionally biased region" description="Basic and acidic residues" evidence="1">
    <location>
        <begin position="159"/>
        <end position="189"/>
    </location>
</feature>
<protein>
    <submittedName>
        <fullName evidence="2">Uncharacterized protein</fullName>
    </submittedName>
</protein>